<feature type="transmembrane region" description="Helical" evidence="1">
    <location>
        <begin position="125"/>
        <end position="142"/>
    </location>
</feature>
<protein>
    <submittedName>
        <fullName evidence="2">Uncharacterized protein</fullName>
    </submittedName>
</protein>
<dbReference type="Proteomes" id="UP001156641">
    <property type="component" value="Unassembled WGS sequence"/>
</dbReference>
<keyword evidence="1" id="KW-0812">Transmembrane</keyword>
<name>A0ABQ6A4N2_9PROT</name>
<keyword evidence="1" id="KW-1133">Transmembrane helix</keyword>
<dbReference type="RefSeq" id="WP_284256895.1">
    <property type="nucleotide sequence ID" value="NZ_BSOS01000013.1"/>
</dbReference>
<accession>A0ABQ6A4N2</accession>
<dbReference type="EMBL" id="BSOS01000013">
    <property type="protein sequence ID" value="GLR66225.1"/>
    <property type="molecule type" value="Genomic_DNA"/>
</dbReference>
<proteinExistence type="predicted"/>
<feature type="transmembrane region" description="Helical" evidence="1">
    <location>
        <begin position="154"/>
        <end position="176"/>
    </location>
</feature>
<reference evidence="3" key="1">
    <citation type="journal article" date="2019" name="Int. J. Syst. Evol. Microbiol.">
        <title>The Global Catalogue of Microorganisms (GCM) 10K type strain sequencing project: providing services to taxonomists for standard genome sequencing and annotation.</title>
        <authorList>
            <consortium name="The Broad Institute Genomics Platform"/>
            <consortium name="The Broad Institute Genome Sequencing Center for Infectious Disease"/>
            <person name="Wu L."/>
            <person name="Ma J."/>
        </authorList>
    </citation>
    <scope>NUCLEOTIDE SEQUENCE [LARGE SCALE GENOMIC DNA]</scope>
    <source>
        <strain evidence="3">NBRC 112502</strain>
    </source>
</reference>
<sequence>MILRGLFMLARGKKTGINEFSDSMDAFTASLAPLIAFPLVGAGISAMSGQWAFALLGLFSRICAVLALPVIIYELAKRTGREALWLRTATALNWSFWMLLPVLFVAAFIAAVIVQFGLAMTQAEIMVLGLAGAYLLWYHWFIMRTGLALSGLQALGLLLFSSLVIAVLSAAPILVFPQLYAQAIQL</sequence>
<evidence type="ECO:0000313" key="3">
    <source>
        <dbReference type="Proteomes" id="UP001156641"/>
    </source>
</evidence>
<feature type="transmembrane region" description="Helical" evidence="1">
    <location>
        <begin position="94"/>
        <end position="119"/>
    </location>
</feature>
<evidence type="ECO:0000256" key="1">
    <source>
        <dbReference type="SAM" id="Phobius"/>
    </source>
</evidence>
<keyword evidence="1" id="KW-0472">Membrane</keyword>
<keyword evidence="3" id="KW-1185">Reference proteome</keyword>
<feature type="transmembrane region" description="Helical" evidence="1">
    <location>
        <begin position="52"/>
        <end position="73"/>
    </location>
</feature>
<gene>
    <name evidence="2" type="ORF">GCM10010909_09050</name>
</gene>
<comment type="caution">
    <text evidence="2">The sequence shown here is derived from an EMBL/GenBank/DDBJ whole genome shotgun (WGS) entry which is preliminary data.</text>
</comment>
<organism evidence="2 3">
    <name type="scientific">Acidocella aquatica</name>
    <dbReference type="NCBI Taxonomy" id="1922313"/>
    <lineage>
        <taxon>Bacteria</taxon>
        <taxon>Pseudomonadati</taxon>
        <taxon>Pseudomonadota</taxon>
        <taxon>Alphaproteobacteria</taxon>
        <taxon>Acetobacterales</taxon>
        <taxon>Acidocellaceae</taxon>
        <taxon>Acidocella</taxon>
    </lineage>
</organism>
<evidence type="ECO:0000313" key="2">
    <source>
        <dbReference type="EMBL" id="GLR66225.1"/>
    </source>
</evidence>